<dbReference type="EMBL" id="JAVIJP010000100">
    <property type="protein sequence ID" value="KAL3615298.1"/>
    <property type="molecule type" value="Genomic_DNA"/>
</dbReference>
<dbReference type="InterPro" id="IPR006447">
    <property type="entry name" value="Myb_dom_plants"/>
</dbReference>
<keyword evidence="3" id="KW-0238">DNA-binding</keyword>
<dbReference type="AlphaFoldDB" id="A0ABD3BD35"/>
<name>A0ABD3BD35_9LAMI</name>
<keyword evidence="5" id="KW-0539">Nucleus</keyword>
<keyword evidence="4" id="KW-0804">Transcription</keyword>
<keyword evidence="2" id="KW-0805">Transcription regulation</keyword>
<dbReference type="GO" id="GO:0005634">
    <property type="term" value="C:nucleus"/>
    <property type="evidence" value="ECO:0007669"/>
    <property type="project" value="UniProtKB-SubCell"/>
</dbReference>
<keyword evidence="9" id="KW-1185">Reference proteome</keyword>
<evidence type="ECO:0000259" key="7">
    <source>
        <dbReference type="PROSITE" id="PS51294"/>
    </source>
</evidence>
<dbReference type="Pfam" id="PF00249">
    <property type="entry name" value="Myb_DNA-binding"/>
    <property type="match status" value="1"/>
</dbReference>
<evidence type="ECO:0000256" key="3">
    <source>
        <dbReference type="ARBA" id="ARBA00023125"/>
    </source>
</evidence>
<sequence>MDPRIKAELSINAGEKWEMSDNATKSVQVDEGNKSTTEEKAPSGEDIVSNKTEDLVVNKLSSLSNNRSGKKKVKVDWTLELHRRFVQAVEQIGVDKAVPSKILEIMGISCLTRHNVASHLQGDEGFEETSKPRLQKVEILKTALEKKAKAYELTVPANSLET</sequence>
<evidence type="ECO:0000256" key="5">
    <source>
        <dbReference type="ARBA" id="ARBA00023242"/>
    </source>
</evidence>
<dbReference type="NCBIfam" id="TIGR01557">
    <property type="entry name" value="myb_SHAQKYF"/>
    <property type="match status" value="1"/>
</dbReference>
<dbReference type="PANTHER" id="PTHR31312">
    <property type="entry name" value="TRANSCRIPTION ACTIVATOR GLK1"/>
    <property type="match status" value="1"/>
</dbReference>
<evidence type="ECO:0000313" key="9">
    <source>
        <dbReference type="Proteomes" id="UP001632038"/>
    </source>
</evidence>
<dbReference type="Gene3D" id="1.10.10.60">
    <property type="entry name" value="Homeodomain-like"/>
    <property type="match status" value="1"/>
</dbReference>
<evidence type="ECO:0000256" key="1">
    <source>
        <dbReference type="ARBA" id="ARBA00004123"/>
    </source>
</evidence>
<protein>
    <submittedName>
        <fullName evidence="8">Glucokinase</fullName>
    </submittedName>
</protein>
<dbReference type="Proteomes" id="UP001632038">
    <property type="component" value="Unassembled WGS sequence"/>
</dbReference>
<proteinExistence type="predicted"/>
<dbReference type="InterPro" id="IPR017930">
    <property type="entry name" value="Myb_dom"/>
</dbReference>
<dbReference type="FunFam" id="1.10.10.60:FF:000007">
    <property type="entry name" value="Two-component response regulator"/>
    <property type="match status" value="1"/>
</dbReference>
<dbReference type="GO" id="GO:0003677">
    <property type="term" value="F:DNA binding"/>
    <property type="evidence" value="ECO:0007669"/>
    <property type="project" value="UniProtKB-KW"/>
</dbReference>
<gene>
    <name evidence="8" type="primary">GLK2_6</name>
    <name evidence="8" type="ORF">CASFOL_040959</name>
</gene>
<evidence type="ECO:0000313" key="8">
    <source>
        <dbReference type="EMBL" id="KAL3615298.1"/>
    </source>
</evidence>
<feature type="domain" description="HTH myb-type" evidence="7">
    <location>
        <begin position="69"/>
        <end position="121"/>
    </location>
</feature>
<organism evidence="8 9">
    <name type="scientific">Castilleja foliolosa</name>
    <dbReference type="NCBI Taxonomy" id="1961234"/>
    <lineage>
        <taxon>Eukaryota</taxon>
        <taxon>Viridiplantae</taxon>
        <taxon>Streptophyta</taxon>
        <taxon>Embryophyta</taxon>
        <taxon>Tracheophyta</taxon>
        <taxon>Spermatophyta</taxon>
        <taxon>Magnoliopsida</taxon>
        <taxon>eudicotyledons</taxon>
        <taxon>Gunneridae</taxon>
        <taxon>Pentapetalae</taxon>
        <taxon>asterids</taxon>
        <taxon>lamiids</taxon>
        <taxon>Lamiales</taxon>
        <taxon>Orobanchaceae</taxon>
        <taxon>Pedicularideae</taxon>
        <taxon>Castillejinae</taxon>
        <taxon>Castilleja</taxon>
    </lineage>
</organism>
<dbReference type="SUPFAM" id="SSF46689">
    <property type="entry name" value="Homeodomain-like"/>
    <property type="match status" value="1"/>
</dbReference>
<evidence type="ECO:0000256" key="4">
    <source>
        <dbReference type="ARBA" id="ARBA00023163"/>
    </source>
</evidence>
<feature type="compositionally biased region" description="Basic and acidic residues" evidence="6">
    <location>
        <begin position="31"/>
        <end position="43"/>
    </location>
</feature>
<dbReference type="InterPro" id="IPR044825">
    <property type="entry name" value="GLK1/2-like"/>
</dbReference>
<evidence type="ECO:0000256" key="2">
    <source>
        <dbReference type="ARBA" id="ARBA00023015"/>
    </source>
</evidence>
<feature type="region of interest" description="Disordered" evidence="6">
    <location>
        <begin position="1"/>
        <end position="48"/>
    </location>
</feature>
<accession>A0ABD3BD35</accession>
<reference evidence="9" key="1">
    <citation type="journal article" date="2024" name="IScience">
        <title>Strigolactones Initiate the Formation of Haustorium-like Structures in Castilleja.</title>
        <authorList>
            <person name="Buerger M."/>
            <person name="Peterson D."/>
            <person name="Chory J."/>
        </authorList>
    </citation>
    <scope>NUCLEOTIDE SEQUENCE [LARGE SCALE GENOMIC DNA]</scope>
</reference>
<dbReference type="PANTHER" id="PTHR31312:SF1">
    <property type="entry name" value="TRANSCRIPTION ACTIVATOR GLK1"/>
    <property type="match status" value="1"/>
</dbReference>
<comment type="caution">
    <text evidence="8">The sequence shown here is derived from an EMBL/GenBank/DDBJ whole genome shotgun (WGS) entry which is preliminary data.</text>
</comment>
<dbReference type="InterPro" id="IPR001005">
    <property type="entry name" value="SANT/Myb"/>
</dbReference>
<comment type="subcellular location">
    <subcellularLocation>
        <location evidence="1">Nucleus</location>
    </subcellularLocation>
</comment>
<dbReference type="PROSITE" id="PS51294">
    <property type="entry name" value="HTH_MYB"/>
    <property type="match status" value="1"/>
</dbReference>
<dbReference type="InterPro" id="IPR009057">
    <property type="entry name" value="Homeodomain-like_sf"/>
</dbReference>
<evidence type="ECO:0000256" key="6">
    <source>
        <dbReference type="SAM" id="MobiDB-lite"/>
    </source>
</evidence>